<dbReference type="GO" id="GO:0097367">
    <property type="term" value="F:carbohydrate derivative binding"/>
    <property type="evidence" value="ECO:0007669"/>
    <property type="project" value="InterPro"/>
</dbReference>
<name>A0A0G0PTV4_9BACT</name>
<dbReference type="GO" id="GO:0005975">
    <property type="term" value="P:carbohydrate metabolic process"/>
    <property type="evidence" value="ECO:0007669"/>
    <property type="project" value="InterPro"/>
</dbReference>
<dbReference type="GO" id="GO:1901135">
    <property type="term" value="P:carbohydrate derivative metabolic process"/>
    <property type="evidence" value="ECO:0007669"/>
    <property type="project" value="InterPro"/>
</dbReference>
<dbReference type="Pfam" id="PF10432">
    <property type="entry name" value="bact-PGI_C"/>
    <property type="match status" value="1"/>
</dbReference>
<sequence length="362" mass="40619">MIDLDNIDEIKKLDKSDVYGSVVALPKQCEHAWEDTKDMVVPIDYKNINNIVMAGMGGSGLAARVIEGVYGLKLPCPLIRINDYDLPAWVNEKTLVICSAFSGTTEEPLEILRQALEKKAKVMTIGAGATIIEIAQKEKIPYYKINPVYNPSKQPRMAVGYSLVGQLVMVSKTGAISITKKEITEMMDAMVKVQENLLVSVKESENSAKQMAKKLYEKKVVFAAARHMMGGAHVVKNQMNENAKNFAAIFDIPELNHHLMEGLRYPDSNSRDLIYVFLDSNLYPERIQKRFAITKDVVSKNNVEVVSWKAHSSNQLSQAFEFIQFGSFVNLYLAMLNDLDPAPIPWVDYFKTQLGQSLGEFK</sequence>
<evidence type="ECO:0000256" key="2">
    <source>
        <dbReference type="ARBA" id="ARBA00023235"/>
    </source>
</evidence>
<dbReference type="InterPro" id="IPR046348">
    <property type="entry name" value="SIS_dom_sf"/>
</dbReference>
<dbReference type="InterPro" id="IPR001347">
    <property type="entry name" value="SIS_dom"/>
</dbReference>
<dbReference type="Proteomes" id="UP000034539">
    <property type="component" value="Unassembled WGS sequence"/>
</dbReference>
<dbReference type="SUPFAM" id="SSF53697">
    <property type="entry name" value="SIS domain"/>
    <property type="match status" value="1"/>
</dbReference>
<evidence type="ECO:0000313" key="5">
    <source>
        <dbReference type="Proteomes" id="UP000034539"/>
    </source>
</evidence>
<dbReference type="AlphaFoldDB" id="A0A0G0PTV4"/>
<reference evidence="4 5" key="1">
    <citation type="journal article" date="2015" name="Nature">
        <title>rRNA introns, odd ribosomes, and small enigmatic genomes across a large radiation of phyla.</title>
        <authorList>
            <person name="Brown C.T."/>
            <person name="Hug L.A."/>
            <person name="Thomas B.C."/>
            <person name="Sharon I."/>
            <person name="Castelle C.J."/>
            <person name="Singh A."/>
            <person name="Wilkins M.J."/>
            <person name="Williams K.H."/>
            <person name="Banfield J.F."/>
        </authorList>
    </citation>
    <scope>NUCLEOTIDE SEQUENCE [LARGE SCALE GENOMIC DNA]</scope>
</reference>
<protein>
    <submittedName>
        <fullName evidence="4">Bifunctional phosphoglucose/phosphomannose isomerase</fullName>
    </submittedName>
</protein>
<keyword evidence="2 4" id="KW-0413">Isomerase</keyword>
<evidence type="ECO:0000256" key="1">
    <source>
        <dbReference type="ARBA" id="ARBA00010523"/>
    </source>
</evidence>
<comment type="caution">
    <text evidence="4">The sequence shown here is derived from an EMBL/GenBank/DDBJ whole genome shotgun (WGS) entry which is preliminary data.</text>
</comment>
<proteinExistence type="inferred from homology"/>
<dbReference type="InterPro" id="IPR019490">
    <property type="entry name" value="Glu6P/Mann6P_isomerase_C"/>
</dbReference>
<gene>
    <name evidence="4" type="ORF">UT63_C0073G0009</name>
</gene>
<feature type="domain" description="SIS" evidence="3">
    <location>
        <begin position="41"/>
        <end position="180"/>
    </location>
</feature>
<dbReference type="GO" id="GO:0004476">
    <property type="term" value="F:mannose-6-phosphate isomerase activity"/>
    <property type="evidence" value="ECO:0007669"/>
    <property type="project" value="InterPro"/>
</dbReference>
<dbReference type="EMBL" id="LBXN01000073">
    <property type="protein sequence ID" value="KKR31343.1"/>
    <property type="molecule type" value="Genomic_DNA"/>
</dbReference>
<organism evidence="4 5">
    <name type="scientific">Candidatus Gottesmanbacteria bacterium GW2011_GWC2_39_8</name>
    <dbReference type="NCBI Taxonomy" id="1618450"/>
    <lineage>
        <taxon>Bacteria</taxon>
        <taxon>Candidatus Gottesmaniibacteriota</taxon>
    </lineage>
</organism>
<dbReference type="Gene3D" id="3.40.50.10490">
    <property type="entry name" value="Glucose-6-phosphate isomerase like protein, domain 1"/>
    <property type="match status" value="2"/>
</dbReference>
<evidence type="ECO:0000313" key="4">
    <source>
        <dbReference type="EMBL" id="KKR31343.1"/>
    </source>
</evidence>
<dbReference type="PROSITE" id="PS51464">
    <property type="entry name" value="SIS"/>
    <property type="match status" value="1"/>
</dbReference>
<accession>A0A0G0PTV4</accession>
<comment type="similarity">
    <text evidence="1">Belongs to the PGI/PMI family.</text>
</comment>
<dbReference type="GO" id="GO:0004347">
    <property type="term" value="F:glucose-6-phosphate isomerase activity"/>
    <property type="evidence" value="ECO:0007669"/>
    <property type="project" value="InterPro"/>
</dbReference>
<evidence type="ECO:0000259" key="3">
    <source>
        <dbReference type="PROSITE" id="PS51464"/>
    </source>
</evidence>